<dbReference type="Gene3D" id="3.40.50.10140">
    <property type="entry name" value="Toll/interleukin-1 receptor homology (TIR) domain"/>
    <property type="match status" value="1"/>
</dbReference>
<name>A0A444Y0S4_ARAHY</name>
<sequence>MSSPPPHEELPWPLLSSSQMEEAGMTRGRKGVIALCHREPCRTLRHRGFRPCQIRHRPAIAVLLAPQTSSPPLQWRSHRRFCPHRHRHHRWKRESSRRRLEGRGLSCCCLRRDWSAGATARGCRRPTRRRCVPCCNAAAVCRGEGSRRVVQKRGGITTPSHHRFCRQETPLCLWLPGNGVVAAGGHRRSCCSTLPLLAATGAVAGPVRNRSCFVLLFRAVYAAAKRVGLCFEAAFDFGLRRKGLCETFGLWNCVLRIWAQKSRRVYFVIEMLYFSLALAPNSKLLKFGYKSTPCIPGNPILSIHSHSTQIAAKELLPLSVQRSLHRSVHDLITNLSNGHSLVILIHRFRYGFAWLSIFEFFSFEIVMETCVQELLLPPLSPPLASPHRTSFSHIQFESIKQWSPWLQLPPETRRRPPRAPFPTPSLHTPLPISLPEPPPRPHALLLLLWPPPAFFFHLFAIVSNIVIREILLGATTRLPRATLHGYKEFLSSQNNLGFYYRDRDGKLAVKELQAYSFGASTSAGRPAVSVCSAVAVVPLPRKSAIRTPMVVPPIDLPSNWNREKKFKELQRKNAKKWRRELGSLRNKYETCLCFDCGDCVAEFKERTLDKTISNLEMELATAKAAQESIRNGALLSEEYTKVYGLDQESEIPSPRELGIKIPLQVTALSNVEAKKRFEILEAVSGTMDANLRYFKLKELKNDPKKAMTHATTSQAIFVLLLTKARYIQVFIDNRISKGDENSSSVFKAIRDSNVSVVVLSKDYASSTWCMHELNKILKQKRHGKGHIMVPVFYKIDPSHIRKQIGTYKKAFEKHERDVKHNILLKWKAVLTEVANLVG</sequence>
<keyword evidence="1" id="KW-0520">NAD</keyword>
<feature type="region of interest" description="Disordered" evidence="2">
    <location>
        <begin position="1"/>
        <end position="23"/>
    </location>
</feature>
<dbReference type="GO" id="GO:0007165">
    <property type="term" value="P:signal transduction"/>
    <property type="evidence" value="ECO:0007669"/>
    <property type="project" value="InterPro"/>
</dbReference>
<evidence type="ECO:0000313" key="5">
    <source>
        <dbReference type="Proteomes" id="UP000289738"/>
    </source>
</evidence>
<dbReference type="InterPro" id="IPR000157">
    <property type="entry name" value="TIR_dom"/>
</dbReference>
<keyword evidence="5" id="KW-1185">Reference proteome</keyword>
<dbReference type="SUPFAM" id="SSF52200">
    <property type="entry name" value="Toll/Interleukin receptor TIR domain"/>
    <property type="match status" value="1"/>
</dbReference>
<feature type="domain" description="TIR" evidence="3">
    <location>
        <begin position="694"/>
        <end position="838"/>
    </location>
</feature>
<evidence type="ECO:0000256" key="1">
    <source>
        <dbReference type="ARBA" id="ARBA00023027"/>
    </source>
</evidence>
<evidence type="ECO:0000259" key="3">
    <source>
        <dbReference type="PROSITE" id="PS50104"/>
    </source>
</evidence>
<evidence type="ECO:0000256" key="2">
    <source>
        <dbReference type="SAM" id="MobiDB-lite"/>
    </source>
</evidence>
<dbReference type="InterPro" id="IPR035897">
    <property type="entry name" value="Toll_tir_struct_dom_sf"/>
</dbReference>
<feature type="compositionally biased region" description="Basic and acidic residues" evidence="2">
    <location>
        <begin position="1"/>
        <end position="10"/>
    </location>
</feature>
<dbReference type="Proteomes" id="UP000289738">
    <property type="component" value="Chromosome B08"/>
</dbReference>
<dbReference type="PANTHER" id="PTHR32009:SF159">
    <property type="entry name" value="TIR DOMAIN-CONTAINING PROTEIN"/>
    <property type="match status" value="1"/>
</dbReference>
<dbReference type="PROSITE" id="PS50104">
    <property type="entry name" value="TIR"/>
    <property type="match status" value="1"/>
</dbReference>
<dbReference type="PANTHER" id="PTHR32009">
    <property type="entry name" value="TMV RESISTANCE PROTEIN N-LIKE"/>
    <property type="match status" value="1"/>
</dbReference>
<dbReference type="EMBL" id="SDMP01000018">
    <property type="protein sequence ID" value="RYQ95531.1"/>
    <property type="molecule type" value="Genomic_DNA"/>
</dbReference>
<gene>
    <name evidence="4" type="ORF">Ahy_B08g090856</name>
</gene>
<dbReference type="AlphaFoldDB" id="A0A444Y0S4"/>
<proteinExistence type="predicted"/>
<organism evidence="4 5">
    <name type="scientific">Arachis hypogaea</name>
    <name type="common">Peanut</name>
    <dbReference type="NCBI Taxonomy" id="3818"/>
    <lineage>
        <taxon>Eukaryota</taxon>
        <taxon>Viridiplantae</taxon>
        <taxon>Streptophyta</taxon>
        <taxon>Embryophyta</taxon>
        <taxon>Tracheophyta</taxon>
        <taxon>Spermatophyta</taxon>
        <taxon>Magnoliopsida</taxon>
        <taxon>eudicotyledons</taxon>
        <taxon>Gunneridae</taxon>
        <taxon>Pentapetalae</taxon>
        <taxon>rosids</taxon>
        <taxon>fabids</taxon>
        <taxon>Fabales</taxon>
        <taxon>Fabaceae</taxon>
        <taxon>Papilionoideae</taxon>
        <taxon>50 kb inversion clade</taxon>
        <taxon>dalbergioids sensu lato</taxon>
        <taxon>Dalbergieae</taxon>
        <taxon>Pterocarpus clade</taxon>
        <taxon>Arachis</taxon>
    </lineage>
</organism>
<comment type="caution">
    <text evidence="4">The sequence shown here is derived from an EMBL/GenBank/DDBJ whole genome shotgun (WGS) entry which is preliminary data.</text>
</comment>
<reference evidence="4 5" key="1">
    <citation type="submission" date="2019-01" db="EMBL/GenBank/DDBJ databases">
        <title>Sequencing of cultivated peanut Arachis hypogaea provides insights into genome evolution and oil improvement.</title>
        <authorList>
            <person name="Chen X."/>
        </authorList>
    </citation>
    <scope>NUCLEOTIDE SEQUENCE [LARGE SCALE GENOMIC DNA]</scope>
    <source>
        <strain evidence="5">cv. Fuhuasheng</strain>
        <tissue evidence="4">Leaves</tissue>
    </source>
</reference>
<protein>
    <recommendedName>
        <fullName evidence="3">TIR domain-containing protein</fullName>
    </recommendedName>
</protein>
<dbReference type="Pfam" id="PF01582">
    <property type="entry name" value="TIR"/>
    <property type="match status" value="1"/>
</dbReference>
<evidence type="ECO:0000313" key="4">
    <source>
        <dbReference type="EMBL" id="RYQ95531.1"/>
    </source>
</evidence>
<dbReference type="SMART" id="SM00255">
    <property type="entry name" value="TIR"/>
    <property type="match status" value="1"/>
</dbReference>
<accession>A0A444Y0S4</accession>